<dbReference type="GO" id="GO:0061136">
    <property type="term" value="P:regulation of proteasomal protein catabolic process"/>
    <property type="evidence" value="ECO:0007669"/>
    <property type="project" value="Ensembl"/>
</dbReference>
<dbReference type="SMART" id="SM00028">
    <property type="entry name" value="TPR"/>
    <property type="match status" value="3"/>
</dbReference>
<dbReference type="GO" id="GO:0030331">
    <property type="term" value="F:nuclear estrogen receptor binding"/>
    <property type="evidence" value="ECO:0007669"/>
    <property type="project" value="Ensembl"/>
</dbReference>
<dbReference type="InterPro" id="IPR052004">
    <property type="entry name" value="Dynein_assembly_factor_4"/>
</dbReference>
<dbReference type="FunFam" id="1.25.40.10:FF:000176">
    <property type="entry name" value="dynein assembly factor 4, axonemal isoform X1"/>
    <property type="match status" value="1"/>
</dbReference>
<accession>A0A670XYM6</accession>
<dbReference type="GO" id="GO:0051649">
    <property type="term" value="P:establishment of localization in cell"/>
    <property type="evidence" value="ECO:0007669"/>
    <property type="project" value="Ensembl"/>
</dbReference>
<dbReference type="GO" id="GO:0033146">
    <property type="term" value="P:regulation of intracellular estrogen receptor signaling pathway"/>
    <property type="evidence" value="ECO:0007669"/>
    <property type="project" value="Ensembl"/>
</dbReference>
<keyword evidence="4" id="KW-1185">Reference proteome</keyword>
<dbReference type="InterPro" id="IPR011990">
    <property type="entry name" value="TPR-like_helical_dom_sf"/>
</dbReference>
<dbReference type="SUPFAM" id="SSF48452">
    <property type="entry name" value="TPR-like"/>
    <property type="match status" value="1"/>
</dbReference>
<evidence type="ECO:0000313" key="3">
    <source>
        <dbReference type="Ensembl" id="ENSPTXP00000003813.1"/>
    </source>
</evidence>
<dbReference type="GO" id="GO:0007507">
    <property type="term" value="P:heart development"/>
    <property type="evidence" value="ECO:0007669"/>
    <property type="project" value="Ensembl"/>
</dbReference>
<dbReference type="GO" id="GO:0036159">
    <property type="term" value="P:inner dynein arm assembly"/>
    <property type="evidence" value="ECO:0007669"/>
    <property type="project" value="Ensembl"/>
</dbReference>
<evidence type="ECO:0000256" key="1">
    <source>
        <dbReference type="PROSITE-ProRule" id="PRU00339"/>
    </source>
</evidence>
<feature type="compositionally biased region" description="Basic and acidic residues" evidence="2">
    <location>
        <begin position="86"/>
        <end position="102"/>
    </location>
</feature>
<dbReference type="GO" id="GO:0007368">
    <property type="term" value="P:determination of left/right symmetry"/>
    <property type="evidence" value="ECO:0007669"/>
    <property type="project" value="Ensembl"/>
</dbReference>
<dbReference type="GO" id="GO:0007611">
    <property type="term" value="P:learning or memory"/>
    <property type="evidence" value="ECO:0007669"/>
    <property type="project" value="Ensembl"/>
</dbReference>
<reference evidence="3" key="2">
    <citation type="submission" date="2025-09" db="UniProtKB">
        <authorList>
            <consortium name="Ensembl"/>
        </authorList>
    </citation>
    <scope>IDENTIFICATION</scope>
</reference>
<dbReference type="GO" id="GO:0005829">
    <property type="term" value="C:cytosol"/>
    <property type="evidence" value="ECO:0007669"/>
    <property type="project" value="Ensembl"/>
</dbReference>
<dbReference type="GO" id="GO:0005576">
    <property type="term" value="C:extracellular region"/>
    <property type="evidence" value="ECO:0007669"/>
    <property type="project" value="GOC"/>
</dbReference>
<gene>
    <name evidence="3" type="primary">DNAAF4</name>
</gene>
<evidence type="ECO:0000313" key="4">
    <source>
        <dbReference type="Proteomes" id="UP000472273"/>
    </source>
</evidence>
<name>A0A670XYM6_PSETE</name>
<dbReference type="InterPro" id="IPR019734">
    <property type="entry name" value="TPR_rpt"/>
</dbReference>
<dbReference type="AlphaFoldDB" id="A0A670XYM6"/>
<dbReference type="PANTHER" id="PTHR46492:SF1">
    <property type="entry name" value="DYNEIN AXONEMAL ASSEMBLY FACTOR 4"/>
    <property type="match status" value="1"/>
</dbReference>
<dbReference type="Ensembl" id="ENSPTXT00000003924.1">
    <property type="protein sequence ID" value="ENSPTXP00000003813.1"/>
    <property type="gene ID" value="ENSPTXG00000002847.1"/>
</dbReference>
<dbReference type="PANTHER" id="PTHR46492">
    <property type="entry name" value="DYNEIN ASSEMBLY FACTOR 4, AXONEMAL"/>
    <property type="match status" value="1"/>
</dbReference>
<dbReference type="GeneTree" id="ENSGT00390000004930"/>
<feature type="region of interest" description="Disordered" evidence="2">
    <location>
        <begin position="17"/>
        <end position="214"/>
    </location>
</feature>
<dbReference type="GO" id="GO:0005886">
    <property type="term" value="C:plasma membrane"/>
    <property type="evidence" value="ECO:0007669"/>
    <property type="project" value="Ensembl"/>
</dbReference>
<dbReference type="GO" id="GO:0003351">
    <property type="term" value="P:epithelial cilium movement involved in extracellular fluid movement"/>
    <property type="evidence" value="ECO:0007669"/>
    <property type="project" value="Ensembl"/>
</dbReference>
<dbReference type="GO" id="GO:0036158">
    <property type="term" value="P:outer dynein arm assembly"/>
    <property type="evidence" value="ECO:0007669"/>
    <property type="project" value="Ensembl"/>
</dbReference>
<feature type="compositionally biased region" description="Basic and acidic residues" evidence="2">
    <location>
        <begin position="202"/>
        <end position="214"/>
    </location>
</feature>
<feature type="compositionally biased region" description="Low complexity" evidence="2">
    <location>
        <begin position="115"/>
        <end position="138"/>
    </location>
</feature>
<evidence type="ECO:0000256" key="2">
    <source>
        <dbReference type="SAM" id="MobiDB-lite"/>
    </source>
</evidence>
<protein>
    <submittedName>
        <fullName evidence="3">Dynein axonemal assembly factor 4</fullName>
    </submittedName>
</protein>
<feature type="compositionally biased region" description="Polar residues" evidence="2">
    <location>
        <begin position="39"/>
        <end position="52"/>
    </location>
</feature>
<organism evidence="3 4">
    <name type="scientific">Pseudonaja textilis</name>
    <name type="common">Eastern brown snake</name>
    <dbReference type="NCBI Taxonomy" id="8673"/>
    <lineage>
        <taxon>Eukaryota</taxon>
        <taxon>Metazoa</taxon>
        <taxon>Chordata</taxon>
        <taxon>Craniata</taxon>
        <taxon>Vertebrata</taxon>
        <taxon>Euteleostomi</taxon>
        <taxon>Lepidosauria</taxon>
        <taxon>Squamata</taxon>
        <taxon>Bifurcata</taxon>
        <taxon>Unidentata</taxon>
        <taxon>Episquamata</taxon>
        <taxon>Toxicofera</taxon>
        <taxon>Serpentes</taxon>
        <taxon>Colubroidea</taxon>
        <taxon>Elapidae</taxon>
        <taxon>Hydrophiinae</taxon>
        <taxon>Pseudonaja</taxon>
    </lineage>
</organism>
<reference evidence="3" key="1">
    <citation type="submission" date="2025-08" db="UniProtKB">
        <authorList>
            <consortium name="Ensembl"/>
        </authorList>
    </citation>
    <scope>IDENTIFICATION</scope>
</reference>
<dbReference type="Proteomes" id="UP000472273">
    <property type="component" value="Unplaced"/>
</dbReference>
<keyword evidence="1" id="KW-0802">TPR repeat</keyword>
<proteinExistence type="predicted"/>
<dbReference type="PROSITE" id="PS50005">
    <property type="entry name" value="TPR"/>
    <property type="match status" value="1"/>
</dbReference>
<dbReference type="Gene3D" id="1.25.40.10">
    <property type="entry name" value="Tetratricopeptide repeat domain"/>
    <property type="match status" value="1"/>
</dbReference>
<sequence length="537" mass="59073">MDCTVEIKVSCSNRRPVSFGKLRCPFPNSSRQGPGRLGETNNQGRTPPTTDSARCREPPRTQAPSEAAGGQEISGVGQRSASLGGELRRSSVPEAPTRERLQARAGSAPLAEGPGCASRSPGRGCRGAASARRGGSPCYAGDVRGTRARRAAQEAPRWVPGPGRGGGKGRPQSGDTELALGSCRGGRRPGGFGGRRAAVGQPREEAQGRRTGNEAKMREIREEAVLQAQEEARAKAAAKSAEKRERGRFALDATIKLEEAERKRIEELKEQERKKSTEEIEAWKRQNEMQKKVCTKFQLPNRNTEVLREIKECQNLGSFAGKGVSTSGALAKGGNYGNMFSEKIKEDSIPSPRPPGSIMIHFTPRVFPTALRESRIPEEEEWLCKQAEARRIINADIAEIEDLKEEEKNPEWLKDKGNKMFETGNYLAAVNAYNLAIRINNQIPTLYLNRAACHLRLRNLHKVIEDASQALELLTPPVSNNAKARLKAHLRRGTAFCELELYTEGLQDYLAALKIEPTDKNIGQDVEKIRRIIQGNE</sequence>
<feature type="repeat" description="TPR" evidence="1">
    <location>
        <begin position="486"/>
        <end position="519"/>
    </location>
</feature>
<dbReference type="GO" id="GO:0005634">
    <property type="term" value="C:nucleus"/>
    <property type="evidence" value="ECO:0007669"/>
    <property type="project" value="Ensembl"/>
</dbReference>